<comment type="subcellular location">
    <subcellularLocation>
        <location evidence="1">Membrane</location>
        <topology evidence="1">Multi-pass membrane protein</topology>
    </subcellularLocation>
</comment>
<dbReference type="GO" id="GO:0046943">
    <property type="term" value="F:carboxylic acid transmembrane transporter activity"/>
    <property type="evidence" value="ECO:0007669"/>
    <property type="project" value="TreeGrafter"/>
</dbReference>
<evidence type="ECO:0000313" key="7">
    <source>
        <dbReference type="EMBL" id="NWB46642.1"/>
    </source>
</evidence>
<dbReference type="EMBL" id="JACAPU010000012">
    <property type="protein sequence ID" value="NWB46642.1"/>
    <property type="molecule type" value="Genomic_DNA"/>
</dbReference>
<gene>
    <name evidence="7" type="ORF">HX829_09060</name>
</gene>
<organism evidence="7 8">
    <name type="scientific">Pseudomonas gingeri</name>
    <dbReference type="NCBI Taxonomy" id="117681"/>
    <lineage>
        <taxon>Bacteria</taxon>
        <taxon>Pseudomonadati</taxon>
        <taxon>Pseudomonadota</taxon>
        <taxon>Gammaproteobacteria</taxon>
        <taxon>Pseudomonadales</taxon>
        <taxon>Pseudomonadaceae</taxon>
        <taxon>Pseudomonas</taxon>
    </lineage>
</organism>
<evidence type="ECO:0000313" key="8">
    <source>
        <dbReference type="Proteomes" id="UP000582981"/>
    </source>
</evidence>
<dbReference type="PROSITE" id="PS00216">
    <property type="entry name" value="SUGAR_TRANSPORT_1"/>
    <property type="match status" value="1"/>
</dbReference>
<feature type="transmembrane region" description="Helical" evidence="5">
    <location>
        <begin position="187"/>
        <end position="206"/>
    </location>
</feature>
<feature type="transmembrane region" description="Helical" evidence="5">
    <location>
        <begin position="305"/>
        <end position="325"/>
    </location>
</feature>
<proteinExistence type="predicted"/>
<keyword evidence="2 5" id="KW-0812">Transmembrane</keyword>
<feature type="transmembrane region" description="Helical" evidence="5">
    <location>
        <begin position="345"/>
        <end position="366"/>
    </location>
</feature>
<comment type="caution">
    <text evidence="7">The sequence shown here is derived from an EMBL/GenBank/DDBJ whole genome shotgun (WGS) entry which is preliminary data.</text>
</comment>
<name>A0A7Y7WC74_9PSED</name>
<feature type="transmembrane region" description="Helical" evidence="5">
    <location>
        <begin position="66"/>
        <end position="84"/>
    </location>
</feature>
<dbReference type="SUPFAM" id="SSF103473">
    <property type="entry name" value="MFS general substrate transporter"/>
    <property type="match status" value="1"/>
</dbReference>
<dbReference type="AlphaFoldDB" id="A0A7Y7WC74"/>
<dbReference type="PROSITE" id="PS50850">
    <property type="entry name" value="MFS"/>
    <property type="match status" value="1"/>
</dbReference>
<evidence type="ECO:0000256" key="4">
    <source>
        <dbReference type="ARBA" id="ARBA00023136"/>
    </source>
</evidence>
<dbReference type="InterPro" id="IPR011701">
    <property type="entry name" value="MFS"/>
</dbReference>
<sequence length="439" mass="47375">MKNLTSTVTADAVPADASGELSSSQRYATLGGSWAAWLFDALDATVFGFVLLAIAKTFSVGLNDVVSTVAWFLLATGIGGFFLGNISDKIGRKKTMMLSVFVYGSGTLLCGFAESLWQLNLFRFCVGIAVGGLWSAAAALVSEIWPPAGRAKAFAVMQTGWSGGGLLAAIFAWSFLDASNPESWRKLFIYASIPAYFTLVFIWLFVKESPVWLANREFMRRNADKGRLMEIFRAQYLKVTLLGLSISVLGMYGYWIITTFMPAYLQNILNVRIDQAPVFVIWIGIGATLGYLAYGYLAESIGRRLSFAVFFAGMAIMVPVFAYSATLMPLTDGKLLFTTGNVITLGSLAALLGFFTGYFSGFGAWYSELFPTSIRSTASGFCFNFGRVGAIAGIKLVPVLIPLIGFTATISLASVSYAIAAVMVFTLQETKGVQLTSGN</sequence>
<dbReference type="InterPro" id="IPR020846">
    <property type="entry name" value="MFS_dom"/>
</dbReference>
<feature type="domain" description="Major facilitator superfamily (MFS) profile" evidence="6">
    <location>
        <begin position="29"/>
        <end position="431"/>
    </location>
</feature>
<dbReference type="RefSeq" id="WP_100941119.1">
    <property type="nucleotide sequence ID" value="NZ_JACAPU010000012.1"/>
</dbReference>
<dbReference type="Pfam" id="PF07690">
    <property type="entry name" value="MFS_1"/>
    <property type="match status" value="1"/>
</dbReference>
<reference evidence="7 8" key="1">
    <citation type="submission" date="2020-04" db="EMBL/GenBank/DDBJ databases">
        <title>Molecular characterization of pseudomonads from Agaricus bisporus reveal novel blotch 2 pathogens in Western Europe.</title>
        <authorList>
            <person name="Taparia T."/>
            <person name="Krijger M."/>
            <person name="Haynes E."/>
            <person name="Elpinstone J.G."/>
            <person name="Noble R."/>
            <person name="Van Der Wolf J."/>
        </authorList>
    </citation>
    <scope>NUCLEOTIDE SEQUENCE [LARGE SCALE GENOMIC DNA]</scope>
    <source>
        <strain evidence="7 8">F1001</strain>
    </source>
</reference>
<dbReference type="Gene3D" id="1.20.1250.20">
    <property type="entry name" value="MFS general substrate transporter like domains"/>
    <property type="match status" value="2"/>
</dbReference>
<dbReference type="PANTHER" id="PTHR23508">
    <property type="entry name" value="CARBOXYLIC ACID TRANSPORTER PROTEIN HOMOLOG"/>
    <property type="match status" value="1"/>
</dbReference>
<dbReference type="Proteomes" id="UP000582981">
    <property type="component" value="Unassembled WGS sequence"/>
</dbReference>
<evidence type="ECO:0000256" key="1">
    <source>
        <dbReference type="ARBA" id="ARBA00004141"/>
    </source>
</evidence>
<evidence type="ECO:0000256" key="2">
    <source>
        <dbReference type="ARBA" id="ARBA00022692"/>
    </source>
</evidence>
<feature type="transmembrane region" description="Helical" evidence="5">
    <location>
        <begin position="378"/>
        <end position="397"/>
    </location>
</feature>
<feature type="transmembrane region" description="Helical" evidence="5">
    <location>
        <begin position="403"/>
        <end position="427"/>
    </location>
</feature>
<keyword evidence="4 5" id="KW-0472">Membrane</keyword>
<evidence type="ECO:0000256" key="3">
    <source>
        <dbReference type="ARBA" id="ARBA00022989"/>
    </source>
</evidence>
<feature type="transmembrane region" description="Helical" evidence="5">
    <location>
        <begin position="96"/>
        <end position="115"/>
    </location>
</feature>
<feature type="transmembrane region" description="Helical" evidence="5">
    <location>
        <begin position="121"/>
        <end position="141"/>
    </location>
</feature>
<accession>A0A7Y7WC74</accession>
<feature type="transmembrane region" description="Helical" evidence="5">
    <location>
        <begin position="277"/>
        <end position="298"/>
    </location>
</feature>
<dbReference type="PANTHER" id="PTHR23508:SF10">
    <property type="entry name" value="CARBOXYLIC ACID TRANSPORTER PROTEIN HOMOLOG"/>
    <property type="match status" value="1"/>
</dbReference>
<feature type="transmembrane region" description="Helical" evidence="5">
    <location>
        <begin position="34"/>
        <end position="54"/>
    </location>
</feature>
<feature type="transmembrane region" description="Helical" evidence="5">
    <location>
        <begin position="236"/>
        <end position="257"/>
    </location>
</feature>
<dbReference type="InterPro" id="IPR005829">
    <property type="entry name" value="Sugar_transporter_CS"/>
</dbReference>
<evidence type="ECO:0000259" key="6">
    <source>
        <dbReference type="PROSITE" id="PS50850"/>
    </source>
</evidence>
<dbReference type="InterPro" id="IPR036259">
    <property type="entry name" value="MFS_trans_sf"/>
</dbReference>
<keyword evidence="3 5" id="KW-1133">Transmembrane helix</keyword>
<protein>
    <submittedName>
        <fullName evidence="7">MFS transporter</fullName>
    </submittedName>
</protein>
<evidence type="ECO:0000256" key="5">
    <source>
        <dbReference type="SAM" id="Phobius"/>
    </source>
</evidence>
<dbReference type="GO" id="GO:0005886">
    <property type="term" value="C:plasma membrane"/>
    <property type="evidence" value="ECO:0007669"/>
    <property type="project" value="TreeGrafter"/>
</dbReference>
<feature type="transmembrane region" description="Helical" evidence="5">
    <location>
        <begin position="153"/>
        <end position="175"/>
    </location>
</feature>